<evidence type="ECO:0000313" key="10">
    <source>
        <dbReference type="Proteomes" id="UP000036987"/>
    </source>
</evidence>
<dbReference type="Gene3D" id="1.10.220.150">
    <property type="entry name" value="Arf GTPase activating protein"/>
    <property type="match status" value="1"/>
</dbReference>
<comment type="caution">
    <text evidence="9">The sequence shown here is derived from an EMBL/GenBank/DDBJ whole genome shotgun (WGS) entry which is preliminary data.</text>
</comment>
<dbReference type="Gene3D" id="2.60.40.150">
    <property type="entry name" value="C2 domain"/>
    <property type="match status" value="1"/>
</dbReference>
<gene>
    <name evidence="9" type="ORF">ZOSMA_342G00080</name>
</gene>
<sequence>MMITMNVKRGFNFHSGPRERLGGLLRLHDNKFCADCGSPTPKWVSLSIGVFVCIRCSGVHRSLGTHVTKVMSVKLDDWTDEEVDKLEKGGGNVIVNKRYDSYLPDNVKKLKPDSPPDERIDYIKKKYETLLFPISSSINDSTVSTASVTLETLLKQESKKYEKMHSGNRSSSNCSYGIASAFRQTGRKKELDHNKSKNKSTIGMVEFVGLIKVNILRGSNLAIRDVISSDPYVVLTLGHQSMKTRVIKSNLNPIWNEKLMLSIPDSIPNLKVQVFDKDLFSADDHMGDVEVDIHPLLTVAKAYESSSISESTQLGKCLASEDNTLVRDSLISLVDGRILQEISLKLKNVECGELDIELECVPLTQ</sequence>
<dbReference type="SUPFAM" id="SSF57863">
    <property type="entry name" value="ArfGap/RecO-like zinc finger"/>
    <property type="match status" value="1"/>
</dbReference>
<evidence type="ECO:0000256" key="5">
    <source>
        <dbReference type="ARBA" id="ARBA00022837"/>
    </source>
</evidence>
<dbReference type="CDD" id="cd08204">
    <property type="entry name" value="ArfGap"/>
    <property type="match status" value="1"/>
</dbReference>
<evidence type="ECO:0000256" key="6">
    <source>
        <dbReference type="PROSITE-ProRule" id="PRU00288"/>
    </source>
</evidence>
<dbReference type="SMART" id="SM00239">
    <property type="entry name" value="C2"/>
    <property type="match status" value="1"/>
</dbReference>
<dbReference type="Pfam" id="PF01412">
    <property type="entry name" value="ArfGap"/>
    <property type="match status" value="1"/>
</dbReference>
<evidence type="ECO:0000259" key="7">
    <source>
        <dbReference type="PROSITE" id="PS50004"/>
    </source>
</evidence>
<organism evidence="9 10">
    <name type="scientific">Zostera marina</name>
    <name type="common">Eelgrass</name>
    <dbReference type="NCBI Taxonomy" id="29655"/>
    <lineage>
        <taxon>Eukaryota</taxon>
        <taxon>Viridiplantae</taxon>
        <taxon>Streptophyta</taxon>
        <taxon>Embryophyta</taxon>
        <taxon>Tracheophyta</taxon>
        <taxon>Spermatophyta</taxon>
        <taxon>Magnoliopsida</taxon>
        <taxon>Liliopsida</taxon>
        <taxon>Zosteraceae</taxon>
        <taxon>Zostera</taxon>
    </lineage>
</organism>
<dbReference type="InterPro" id="IPR000008">
    <property type="entry name" value="C2_dom"/>
</dbReference>
<evidence type="ECO:0000256" key="3">
    <source>
        <dbReference type="ARBA" id="ARBA00022771"/>
    </source>
</evidence>
<keyword evidence="10" id="KW-1185">Reference proteome</keyword>
<dbReference type="SUPFAM" id="SSF49562">
    <property type="entry name" value="C2 domain (Calcium/lipid-binding domain, CaLB)"/>
    <property type="match status" value="1"/>
</dbReference>
<evidence type="ECO:0000256" key="2">
    <source>
        <dbReference type="ARBA" id="ARBA00022723"/>
    </source>
</evidence>
<keyword evidence="2" id="KW-0479">Metal-binding</keyword>
<proteinExistence type="predicted"/>
<dbReference type="FunFam" id="1.10.220.150:FF:000009">
    <property type="entry name" value="stromal membrane-associated protein 1 isoform X1"/>
    <property type="match status" value="1"/>
</dbReference>
<feature type="domain" description="C2" evidence="7">
    <location>
        <begin position="187"/>
        <end position="306"/>
    </location>
</feature>
<dbReference type="OrthoDB" id="73919at2759"/>
<dbReference type="PANTHER" id="PTHR46220">
    <property type="entry name" value="ADP-RIBOSYLATION FACTOR GTPASE-ACTIVATING PROTEIN AGD12"/>
    <property type="match status" value="1"/>
</dbReference>
<dbReference type="CDD" id="cd04038">
    <property type="entry name" value="C2_ArfGAP"/>
    <property type="match status" value="1"/>
</dbReference>
<dbReference type="SMART" id="SM00105">
    <property type="entry name" value="ArfGap"/>
    <property type="match status" value="1"/>
</dbReference>
<dbReference type="Proteomes" id="UP000036987">
    <property type="component" value="Unassembled WGS sequence"/>
</dbReference>
<accession>A0A0K9P7E5</accession>
<dbReference type="PROSITE" id="PS50004">
    <property type="entry name" value="C2"/>
    <property type="match status" value="1"/>
</dbReference>
<dbReference type="InterPro" id="IPR044518">
    <property type="entry name" value="ARF_GAP_AGD11/12/13"/>
</dbReference>
<reference evidence="10" key="1">
    <citation type="journal article" date="2016" name="Nature">
        <title>The genome of the seagrass Zostera marina reveals angiosperm adaptation to the sea.</title>
        <authorList>
            <person name="Olsen J.L."/>
            <person name="Rouze P."/>
            <person name="Verhelst B."/>
            <person name="Lin Y.-C."/>
            <person name="Bayer T."/>
            <person name="Collen J."/>
            <person name="Dattolo E."/>
            <person name="De Paoli E."/>
            <person name="Dittami S."/>
            <person name="Maumus F."/>
            <person name="Michel G."/>
            <person name="Kersting A."/>
            <person name="Lauritano C."/>
            <person name="Lohaus R."/>
            <person name="Toepel M."/>
            <person name="Tonon T."/>
            <person name="Vanneste K."/>
            <person name="Amirebrahimi M."/>
            <person name="Brakel J."/>
            <person name="Bostroem C."/>
            <person name="Chovatia M."/>
            <person name="Grimwood J."/>
            <person name="Jenkins J.W."/>
            <person name="Jueterbock A."/>
            <person name="Mraz A."/>
            <person name="Stam W.T."/>
            <person name="Tice H."/>
            <person name="Bornberg-Bauer E."/>
            <person name="Green P.J."/>
            <person name="Pearson G.A."/>
            <person name="Procaccini G."/>
            <person name="Duarte C.M."/>
            <person name="Schmutz J."/>
            <person name="Reusch T.B.H."/>
            <person name="Van de Peer Y."/>
        </authorList>
    </citation>
    <scope>NUCLEOTIDE SEQUENCE [LARGE SCALE GENOMIC DNA]</scope>
    <source>
        <strain evidence="10">cv. Finnish</strain>
    </source>
</reference>
<dbReference type="InterPro" id="IPR038508">
    <property type="entry name" value="ArfGAP_dom_sf"/>
</dbReference>
<dbReference type="Pfam" id="PF00168">
    <property type="entry name" value="C2"/>
    <property type="match status" value="1"/>
</dbReference>
<dbReference type="EMBL" id="LFYR01001082">
    <property type="protein sequence ID" value="KMZ64934.1"/>
    <property type="molecule type" value="Genomic_DNA"/>
</dbReference>
<dbReference type="PROSITE" id="PS50115">
    <property type="entry name" value="ARFGAP"/>
    <property type="match status" value="1"/>
</dbReference>
<dbReference type="PRINTS" id="PR00405">
    <property type="entry name" value="REVINTRACTNG"/>
</dbReference>
<evidence type="ECO:0000313" key="9">
    <source>
        <dbReference type="EMBL" id="KMZ64934.1"/>
    </source>
</evidence>
<evidence type="ECO:0000256" key="1">
    <source>
        <dbReference type="ARBA" id="ARBA00022468"/>
    </source>
</evidence>
<dbReference type="InterPro" id="IPR035892">
    <property type="entry name" value="C2_domain_sf"/>
</dbReference>
<dbReference type="InterPro" id="IPR037278">
    <property type="entry name" value="ARFGAP/RecO"/>
</dbReference>
<dbReference type="PANTHER" id="PTHR46220:SF2">
    <property type="entry name" value="ADP-RIBOSYLATION FACTOR GTPASE-ACTIVATING PROTEIN AGD11-RELATED"/>
    <property type="match status" value="1"/>
</dbReference>
<evidence type="ECO:0000259" key="8">
    <source>
        <dbReference type="PROSITE" id="PS50115"/>
    </source>
</evidence>
<name>A0A0K9P7E5_ZOSMR</name>
<dbReference type="FunFam" id="2.60.40.150:FF:000190">
    <property type="entry name" value="ADP-ribosylation factor GTPase-activating protein AGD12"/>
    <property type="match status" value="1"/>
</dbReference>
<feature type="domain" description="Arf-GAP" evidence="8">
    <location>
        <begin position="18"/>
        <end position="141"/>
    </location>
</feature>
<keyword evidence="1" id="KW-0343">GTPase activation</keyword>
<evidence type="ECO:0000256" key="4">
    <source>
        <dbReference type="ARBA" id="ARBA00022833"/>
    </source>
</evidence>
<keyword evidence="5" id="KW-0106">Calcium</keyword>
<keyword evidence="3 6" id="KW-0863">Zinc-finger</keyword>
<keyword evidence="4" id="KW-0862">Zinc</keyword>
<protein>
    <submittedName>
        <fullName evidence="9">ARF-GAP domain 13</fullName>
    </submittedName>
</protein>
<dbReference type="OMA" id="KQECSTE"/>
<dbReference type="AlphaFoldDB" id="A0A0K9P7E5"/>
<dbReference type="InterPro" id="IPR001164">
    <property type="entry name" value="ArfGAP_dom"/>
</dbReference>
<dbReference type="GO" id="GO:0005096">
    <property type="term" value="F:GTPase activator activity"/>
    <property type="evidence" value="ECO:0007669"/>
    <property type="project" value="UniProtKB-KW"/>
</dbReference>
<dbReference type="GO" id="GO:0008270">
    <property type="term" value="F:zinc ion binding"/>
    <property type="evidence" value="ECO:0007669"/>
    <property type="project" value="UniProtKB-KW"/>
</dbReference>
<dbReference type="STRING" id="29655.A0A0K9P7E5"/>
<dbReference type="GO" id="GO:0005543">
    <property type="term" value="F:phospholipid binding"/>
    <property type="evidence" value="ECO:0007669"/>
    <property type="project" value="InterPro"/>
</dbReference>